<comment type="caution">
    <text evidence="1">The sequence shown here is derived from an EMBL/GenBank/DDBJ whole genome shotgun (WGS) entry which is preliminary data.</text>
</comment>
<dbReference type="Gene3D" id="3.80.10.10">
    <property type="entry name" value="Ribonuclease Inhibitor"/>
    <property type="match status" value="1"/>
</dbReference>
<dbReference type="Proteomes" id="UP000012099">
    <property type="component" value="Unassembled WGS sequence"/>
</dbReference>
<dbReference type="EMBL" id="AHMH02000065">
    <property type="protein sequence ID" value="EMN01100.1"/>
    <property type="molecule type" value="Genomic_DNA"/>
</dbReference>
<evidence type="ECO:0000313" key="1">
    <source>
        <dbReference type="EMBL" id="EMN01100.1"/>
    </source>
</evidence>
<organism evidence="1 2">
    <name type="scientific">Leptospira noguchii str. 2007001578</name>
    <dbReference type="NCBI Taxonomy" id="1049974"/>
    <lineage>
        <taxon>Bacteria</taxon>
        <taxon>Pseudomonadati</taxon>
        <taxon>Spirochaetota</taxon>
        <taxon>Spirochaetia</taxon>
        <taxon>Leptospirales</taxon>
        <taxon>Leptospiraceae</taxon>
        <taxon>Leptospira</taxon>
    </lineage>
</organism>
<accession>A0ABN0J2I7</accession>
<dbReference type="SUPFAM" id="SSF52047">
    <property type="entry name" value="RNI-like"/>
    <property type="match status" value="1"/>
</dbReference>
<evidence type="ECO:0000313" key="2">
    <source>
        <dbReference type="Proteomes" id="UP000012099"/>
    </source>
</evidence>
<sequence length="201" mass="22922">MKMVQRGKSMKIRKTAWILIFLIFLILVNCVGKAKENDPTEEALAYLRTLAPKHDQLTKEKLNELEGISFAGTTITDDKLKYLLIFPKLDNLTLTHTRITDGGLEILKKGKIRHLDIDDTLITNKAIKVLKDWKHLEILNISYTNIDDGAVEDLLKLNVGLTAAGTKLSEKAKERIRKKMHFEDEEYLIQCPGETSKCPEF</sequence>
<name>A0ABN0J2I7_9LEPT</name>
<dbReference type="InterPro" id="IPR032675">
    <property type="entry name" value="LRR_dom_sf"/>
</dbReference>
<gene>
    <name evidence="1" type="ORF">LEP1GSC035_4691</name>
</gene>
<keyword evidence="2" id="KW-1185">Reference proteome</keyword>
<reference evidence="1 2" key="1">
    <citation type="submission" date="2013-01" db="EMBL/GenBank/DDBJ databases">
        <authorList>
            <person name="Harkins D.M."/>
            <person name="Durkin A.S."/>
            <person name="Brinkac L.M."/>
            <person name="Haft D.H."/>
            <person name="Selengut J.D."/>
            <person name="Sanka R."/>
            <person name="DePew J."/>
            <person name="Purushe J."/>
            <person name="Whelen A.C."/>
            <person name="Vinetz J.M."/>
            <person name="Sutton G.G."/>
            <person name="Nierman W.C."/>
            <person name="Fouts D.E."/>
        </authorList>
    </citation>
    <scope>NUCLEOTIDE SEQUENCE [LARGE SCALE GENOMIC DNA]</scope>
    <source>
        <strain evidence="1 2">2007001578</strain>
    </source>
</reference>
<proteinExistence type="predicted"/>
<protein>
    <submittedName>
        <fullName evidence="1">Leucine rich repeat protein</fullName>
    </submittedName>
</protein>